<dbReference type="EMBL" id="MU275998">
    <property type="protein sequence ID" value="KAI0043993.1"/>
    <property type="molecule type" value="Genomic_DNA"/>
</dbReference>
<organism evidence="1 2">
    <name type="scientific">Auriscalpium vulgare</name>
    <dbReference type="NCBI Taxonomy" id="40419"/>
    <lineage>
        <taxon>Eukaryota</taxon>
        <taxon>Fungi</taxon>
        <taxon>Dikarya</taxon>
        <taxon>Basidiomycota</taxon>
        <taxon>Agaricomycotina</taxon>
        <taxon>Agaricomycetes</taxon>
        <taxon>Russulales</taxon>
        <taxon>Auriscalpiaceae</taxon>
        <taxon>Auriscalpium</taxon>
    </lineage>
</organism>
<comment type="caution">
    <text evidence="1">The sequence shown here is derived from an EMBL/GenBank/DDBJ whole genome shotgun (WGS) entry which is preliminary data.</text>
</comment>
<evidence type="ECO:0000313" key="1">
    <source>
        <dbReference type="EMBL" id="KAI0043993.1"/>
    </source>
</evidence>
<keyword evidence="2" id="KW-1185">Reference proteome</keyword>
<reference evidence="1" key="2">
    <citation type="journal article" date="2022" name="New Phytol.">
        <title>Evolutionary transition to the ectomycorrhizal habit in the genomes of a hyperdiverse lineage of mushroom-forming fungi.</title>
        <authorList>
            <person name="Looney B."/>
            <person name="Miyauchi S."/>
            <person name="Morin E."/>
            <person name="Drula E."/>
            <person name="Courty P.E."/>
            <person name="Kohler A."/>
            <person name="Kuo A."/>
            <person name="LaButti K."/>
            <person name="Pangilinan J."/>
            <person name="Lipzen A."/>
            <person name="Riley R."/>
            <person name="Andreopoulos W."/>
            <person name="He G."/>
            <person name="Johnson J."/>
            <person name="Nolan M."/>
            <person name="Tritt A."/>
            <person name="Barry K.W."/>
            <person name="Grigoriev I.V."/>
            <person name="Nagy L.G."/>
            <person name="Hibbett D."/>
            <person name="Henrissat B."/>
            <person name="Matheny P.B."/>
            <person name="Labbe J."/>
            <person name="Martin F.M."/>
        </authorList>
    </citation>
    <scope>NUCLEOTIDE SEQUENCE</scope>
    <source>
        <strain evidence="1">FP105234-sp</strain>
    </source>
</reference>
<proteinExistence type="predicted"/>
<evidence type="ECO:0000313" key="2">
    <source>
        <dbReference type="Proteomes" id="UP000814033"/>
    </source>
</evidence>
<name>A0ACB8RIP4_9AGAM</name>
<sequence length="300" mass="34043">MASRILSGLSPILSDIRTLDPSKLIPSDFVDLSGLSPVTYNARLADNSRLRTANALYYAHSKGEDARFPTDTRGFLYFHAPSREVRFRLASNDPRHFAEGTDLVLPSGEPWCLPAVVLATQARAYGLRALLVQDGVRMDALALSPPAAQRTPGQCRKYYPRGVTRLGETFPVYFALQRMTVAVGTPGTLTTWQSPFKWSVQRQDSGQALIAFERSLLPAHRGRRVLVLRVHRILGKPQLRPERKALWNHHLYMPKEGNLVYIKKRGGPGPWSYDIDVQSRWRSNRIREVFRELWEHDDVS</sequence>
<gene>
    <name evidence="1" type="ORF">FA95DRAFT_1562748</name>
</gene>
<reference evidence="1" key="1">
    <citation type="submission" date="2021-02" db="EMBL/GenBank/DDBJ databases">
        <authorList>
            <consortium name="DOE Joint Genome Institute"/>
            <person name="Ahrendt S."/>
            <person name="Looney B.P."/>
            <person name="Miyauchi S."/>
            <person name="Morin E."/>
            <person name="Drula E."/>
            <person name="Courty P.E."/>
            <person name="Chicoki N."/>
            <person name="Fauchery L."/>
            <person name="Kohler A."/>
            <person name="Kuo A."/>
            <person name="Labutti K."/>
            <person name="Pangilinan J."/>
            <person name="Lipzen A."/>
            <person name="Riley R."/>
            <person name="Andreopoulos W."/>
            <person name="He G."/>
            <person name="Johnson J."/>
            <person name="Barry K.W."/>
            <person name="Grigoriev I.V."/>
            <person name="Nagy L."/>
            <person name="Hibbett D."/>
            <person name="Henrissat B."/>
            <person name="Matheny P.B."/>
            <person name="Labbe J."/>
            <person name="Martin F."/>
        </authorList>
    </citation>
    <scope>NUCLEOTIDE SEQUENCE</scope>
    <source>
        <strain evidence="1">FP105234-sp</strain>
    </source>
</reference>
<protein>
    <submittedName>
        <fullName evidence="1">Uncharacterized protein</fullName>
    </submittedName>
</protein>
<dbReference type="Proteomes" id="UP000814033">
    <property type="component" value="Unassembled WGS sequence"/>
</dbReference>
<accession>A0ACB8RIP4</accession>